<proteinExistence type="predicted"/>
<dbReference type="Pfam" id="PF00149">
    <property type="entry name" value="Metallophos"/>
    <property type="match status" value="1"/>
</dbReference>
<gene>
    <name evidence="5" type="ORF">ACERK3_17005</name>
</gene>
<evidence type="ECO:0000259" key="2">
    <source>
        <dbReference type="Pfam" id="PF00149"/>
    </source>
</evidence>
<evidence type="ECO:0000256" key="1">
    <source>
        <dbReference type="SAM" id="Phobius"/>
    </source>
</evidence>
<feature type="domain" description="Pyrrolo-quinoline quinone repeat" evidence="3">
    <location>
        <begin position="610"/>
        <end position="847"/>
    </location>
</feature>
<dbReference type="InterPro" id="IPR011047">
    <property type="entry name" value="Quinoprotein_ADH-like_sf"/>
</dbReference>
<dbReference type="PANTHER" id="PTHR34512:SF30">
    <property type="entry name" value="OUTER MEMBRANE PROTEIN ASSEMBLY FACTOR BAMB"/>
    <property type="match status" value="1"/>
</dbReference>
<feature type="domain" description="Calcineurin-like phosphoesterase N-terminal" evidence="4">
    <location>
        <begin position="53"/>
        <end position="101"/>
    </location>
</feature>
<name>A0ABV4UAZ8_9BACT</name>
<accession>A0ABV4UAZ8</accession>
<dbReference type="PANTHER" id="PTHR34512">
    <property type="entry name" value="CELL SURFACE PROTEIN"/>
    <property type="match status" value="1"/>
</dbReference>
<keyword evidence="1" id="KW-0472">Membrane</keyword>
<evidence type="ECO:0000259" key="3">
    <source>
        <dbReference type="Pfam" id="PF13360"/>
    </source>
</evidence>
<dbReference type="InterPro" id="IPR002372">
    <property type="entry name" value="PQQ_rpt_dom"/>
</dbReference>
<dbReference type="InterPro" id="IPR015943">
    <property type="entry name" value="WD40/YVTN_repeat-like_dom_sf"/>
</dbReference>
<keyword evidence="1" id="KW-0812">Transmembrane</keyword>
<keyword evidence="1" id="KW-1133">Transmembrane helix</keyword>
<comment type="caution">
    <text evidence="5">The sequence shown here is derived from an EMBL/GenBank/DDBJ whole genome shotgun (WGS) entry which is preliminary data.</text>
</comment>
<dbReference type="EMBL" id="JBGUBD010000013">
    <property type="protein sequence ID" value="MFA9479981.1"/>
    <property type="molecule type" value="Genomic_DNA"/>
</dbReference>
<feature type="domain" description="Calcineurin-like phosphoesterase" evidence="2">
    <location>
        <begin position="135"/>
        <end position="302"/>
    </location>
</feature>
<dbReference type="InterPro" id="IPR032285">
    <property type="entry name" value="Metallophos_N"/>
</dbReference>
<evidence type="ECO:0000259" key="4">
    <source>
        <dbReference type="Pfam" id="PF16371"/>
    </source>
</evidence>
<protein>
    <submittedName>
        <fullName evidence="5">PQQ-binding-like beta-propeller repeat protein</fullName>
    </submittedName>
</protein>
<dbReference type="Pfam" id="PF16371">
    <property type="entry name" value="MetallophosN"/>
    <property type="match status" value="1"/>
</dbReference>
<reference evidence="5 6" key="1">
    <citation type="submission" date="2024-08" db="EMBL/GenBank/DDBJ databases">
        <title>Whole-genome sequencing of halo(alkali)philic microorganisms from hypersaline lakes.</title>
        <authorList>
            <person name="Sorokin D.Y."/>
            <person name="Merkel A.Y."/>
            <person name="Messina E."/>
            <person name="Yakimov M."/>
        </authorList>
    </citation>
    <scope>NUCLEOTIDE SEQUENCE [LARGE SCALE GENOMIC DNA]</scope>
    <source>
        <strain evidence="5 6">AB-hyl4</strain>
    </source>
</reference>
<dbReference type="Gene3D" id="3.60.21.10">
    <property type="match status" value="1"/>
</dbReference>
<dbReference type="SUPFAM" id="SSF56300">
    <property type="entry name" value="Metallo-dependent phosphatases"/>
    <property type="match status" value="1"/>
</dbReference>
<keyword evidence="6" id="KW-1185">Reference proteome</keyword>
<evidence type="ECO:0000313" key="5">
    <source>
        <dbReference type="EMBL" id="MFA9479981.1"/>
    </source>
</evidence>
<dbReference type="Gene3D" id="2.130.10.10">
    <property type="entry name" value="YVTN repeat-like/Quinoprotein amine dehydrogenase"/>
    <property type="match status" value="2"/>
</dbReference>
<dbReference type="Pfam" id="PF13360">
    <property type="entry name" value="PQQ_2"/>
    <property type="match status" value="2"/>
</dbReference>
<organism evidence="5 6">
    <name type="scientific">Natronomicrosphaera hydrolytica</name>
    <dbReference type="NCBI Taxonomy" id="3242702"/>
    <lineage>
        <taxon>Bacteria</taxon>
        <taxon>Pseudomonadati</taxon>
        <taxon>Planctomycetota</taxon>
        <taxon>Phycisphaerae</taxon>
        <taxon>Phycisphaerales</taxon>
        <taxon>Phycisphaeraceae</taxon>
        <taxon>Natronomicrosphaera</taxon>
    </lineage>
</organism>
<dbReference type="SMART" id="SM00564">
    <property type="entry name" value="PQQ"/>
    <property type="match status" value="6"/>
</dbReference>
<dbReference type="Proteomes" id="UP001575105">
    <property type="component" value="Unassembled WGS sequence"/>
</dbReference>
<feature type="transmembrane region" description="Helical" evidence="1">
    <location>
        <begin position="21"/>
        <end position="39"/>
    </location>
</feature>
<sequence length="852" mass="93903">MKRIDSIIGDQILHRLHAGKLFILLAVIIILSTTTLMYAESSDAQVATGSVLVAGQGDPIENVIVSDGYSFTQTDQDGRFELKLHAAARWVTLINPSGYKPISAMHQLRPEDSSADLTADFELAPLEHSPDESFTFVYLSDVHLGSEYRSSRVRNEFIEAINRIPDQPRFIMETGDLSLDTVDRMEIARQNSLRYKMPHLPSIGNHDRPDAGPHRAYTYERLFSPVYYAFTYHNYLFIALPWGDDVVEAYEWSKTLLEKIGSDHHVVAYMHHWDGVRAKHNEFASLFKEHNVVGVFMGHYHMNRMTEHDGIASYMTTSGTPYIRDFTRPAFNIVTAHPTGDIEIEQRPVGHARDLSLISPATDGKLFRELAQSILVNAYDTSTPVRTVRASVFDAGVAGNKLHTVSLTQENAYLWRAEIHPDAAWPETVFLTIDVEDEAGHAWPSVNTLRSVADASARPTPQLDRMADFLPKHGEAPPIEVAWAYSVGGSFGVSAPVVYDDVVYVGVEQFTEVDRVNPVLVAVDAVTGSERWQYAMKGGSIRTTPSVSNGLVVAQADDGRVVVLDRERGQLQWIDQGMVSTGPSSQVFHRSSPALLGDGDIIAGGGPIYSRLNLDSGEPVWRHVDRSGWRGWGPPSPVVAGDRVLASIDNILQAIDAASGDIQWETSFEGALGGTPVVVDETVYLLARHAGRWEPHQAVAINLEDGDILWHTDLQHRGKSFSPPVVADGIMYAIDYDSVVAIDAATGQIRWRESFARGLSESDYLMSRDLTSGAHLENSLYGLVTGTPAAVNGQLFFVTRTGRLIAFDLKNKQYAWSYDLGTSVDAGPAVAGNMIYVAGRNGVLYAMVKRGE</sequence>
<dbReference type="SUPFAM" id="SSF50998">
    <property type="entry name" value="Quinoprotein alcohol dehydrogenase-like"/>
    <property type="match status" value="2"/>
</dbReference>
<dbReference type="RefSeq" id="WP_425346907.1">
    <property type="nucleotide sequence ID" value="NZ_JBGUBD010000013.1"/>
</dbReference>
<dbReference type="InterPro" id="IPR029052">
    <property type="entry name" value="Metallo-depent_PP-like"/>
</dbReference>
<dbReference type="InterPro" id="IPR018391">
    <property type="entry name" value="PQQ_b-propeller_rpt"/>
</dbReference>
<dbReference type="InterPro" id="IPR004843">
    <property type="entry name" value="Calcineurin-like_PHP"/>
</dbReference>
<evidence type="ECO:0000313" key="6">
    <source>
        <dbReference type="Proteomes" id="UP001575105"/>
    </source>
</evidence>
<feature type="domain" description="Pyrrolo-quinoline quinone repeat" evidence="3">
    <location>
        <begin position="482"/>
        <end position="598"/>
    </location>
</feature>